<dbReference type="OrthoDB" id="9813903at2"/>
<name>A0A0D2GCK6_9BACT</name>
<feature type="domain" description="PAS" evidence="4">
    <location>
        <begin position="1419"/>
        <end position="1482"/>
    </location>
</feature>
<dbReference type="Gene3D" id="3.30.450.20">
    <property type="entry name" value="PAS domain"/>
    <property type="match status" value="5"/>
</dbReference>
<feature type="domain" description="PAC" evidence="5">
    <location>
        <begin position="1240"/>
        <end position="1290"/>
    </location>
</feature>
<feature type="domain" description="PAC" evidence="5">
    <location>
        <begin position="1366"/>
        <end position="1418"/>
    </location>
</feature>
<dbReference type="InterPro" id="IPR000700">
    <property type="entry name" value="PAS-assoc_C"/>
</dbReference>
<evidence type="ECO:0000313" key="7">
    <source>
        <dbReference type="Proteomes" id="UP000032233"/>
    </source>
</evidence>
<dbReference type="Gene3D" id="3.40.190.10">
    <property type="entry name" value="Periplasmic binding protein-like II"/>
    <property type="match status" value="8"/>
</dbReference>
<keyword evidence="1 3" id="KW-0732">Signal</keyword>
<evidence type="ECO:0000259" key="4">
    <source>
        <dbReference type="PROSITE" id="PS50112"/>
    </source>
</evidence>
<dbReference type="InterPro" id="IPR013655">
    <property type="entry name" value="PAS_fold_3"/>
</dbReference>
<dbReference type="Pfam" id="PF08447">
    <property type="entry name" value="PAS_3"/>
    <property type="match status" value="3"/>
</dbReference>
<dbReference type="PROSITE" id="PS50113">
    <property type="entry name" value="PAC"/>
    <property type="match status" value="5"/>
</dbReference>
<dbReference type="Pfam" id="PF00497">
    <property type="entry name" value="SBP_bac_3"/>
    <property type="match status" value="4"/>
</dbReference>
<dbReference type="PANTHER" id="PTHR35936:SF17">
    <property type="entry name" value="ARGININE-BINDING EXTRACELLULAR PROTEIN ARTP"/>
    <property type="match status" value="1"/>
</dbReference>
<feature type="chain" id="PRO_5002242371" description="Histidine kinase" evidence="3">
    <location>
        <begin position="29"/>
        <end position="1716"/>
    </location>
</feature>
<evidence type="ECO:0000259" key="5">
    <source>
        <dbReference type="PROSITE" id="PS50113"/>
    </source>
</evidence>
<feature type="signal peptide" evidence="3">
    <location>
        <begin position="1"/>
        <end position="28"/>
    </location>
</feature>
<reference evidence="6 7" key="1">
    <citation type="submission" date="2013-11" db="EMBL/GenBank/DDBJ databases">
        <title>Metagenomic analysis of a methanogenic consortium involved in long chain n-alkane degradation.</title>
        <authorList>
            <person name="Davidova I.A."/>
            <person name="Callaghan A.V."/>
            <person name="Wawrik B."/>
            <person name="Pruitt S."/>
            <person name="Marks C."/>
            <person name="Duncan K.E."/>
            <person name="Suflita J.M."/>
        </authorList>
    </citation>
    <scope>NUCLEOTIDE SEQUENCE [LARGE SCALE GENOMIC DNA]</scope>
    <source>
        <strain evidence="6 7">SPR</strain>
    </source>
</reference>
<accession>A0A0D2GCK6</accession>
<feature type="domain" description="PAS" evidence="4">
    <location>
        <begin position="1310"/>
        <end position="1363"/>
    </location>
</feature>
<dbReference type="SMART" id="SM00091">
    <property type="entry name" value="PAS"/>
    <property type="match status" value="5"/>
</dbReference>
<dbReference type="InParanoid" id="A0A0D2GCK6"/>
<dbReference type="InterPro" id="IPR001610">
    <property type="entry name" value="PAC"/>
</dbReference>
<gene>
    <name evidence="6" type="ORF">X474_17950</name>
</gene>
<organism evidence="6 7">
    <name type="scientific">Dethiosulfatarculus sandiegensis</name>
    <dbReference type="NCBI Taxonomy" id="1429043"/>
    <lineage>
        <taxon>Bacteria</taxon>
        <taxon>Pseudomonadati</taxon>
        <taxon>Thermodesulfobacteriota</taxon>
        <taxon>Desulfarculia</taxon>
        <taxon>Desulfarculales</taxon>
        <taxon>Desulfarculaceae</taxon>
        <taxon>Dethiosulfatarculus</taxon>
    </lineage>
</organism>
<dbReference type="NCBIfam" id="TIGR00229">
    <property type="entry name" value="sensory_box"/>
    <property type="match status" value="5"/>
</dbReference>
<dbReference type="PATRIC" id="fig|1429043.3.peg.3798"/>
<dbReference type="SMART" id="SM00086">
    <property type="entry name" value="PAC"/>
    <property type="match status" value="5"/>
</dbReference>
<proteinExistence type="predicted"/>
<dbReference type="RefSeq" id="WP_044350344.1">
    <property type="nucleotide sequence ID" value="NZ_AZAC01000027.1"/>
</dbReference>
<dbReference type="CDD" id="cd01007">
    <property type="entry name" value="PBP2_BvgS_HisK_like"/>
    <property type="match status" value="3"/>
</dbReference>
<dbReference type="SUPFAM" id="SSF53850">
    <property type="entry name" value="Periplasmic binding protein-like II"/>
    <property type="match status" value="4"/>
</dbReference>
<evidence type="ECO:0000313" key="6">
    <source>
        <dbReference type="EMBL" id="KIX12667.1"/>
    </source>
</evidence>
<feature type="domain" description="PAC" evidence="5">
    <location>
        <begin position="1111"/>
        <end position="1161"/>
    </location>
</feature>
<feature type="domain" description="PAS" evidence="4">
    <location>
        <begin position="1161"/>
        <end position="1216"/>
    </location>
</feature>
<dbReference type="PROSITE" id="PS50112">
    <property type="entry name" value="PAS"/>
    <property type="match status" value="4"/>
</dbReference>
<dbReference type="SUPFAM" id="SSF55785">
    <property type="entry name" value="PYP-like sensor domain (PAS domain)"/>
    <property type="match status" value="5"/>
</dbReference>
<comment type="caution">
    <text evidence="6">The sequence shown here is derived from an EMBL/GenBank/DDBJ whole genome shotgun (WGS) entry which is preliminary data.</text>
</comment>
<feature type="domain" description="PAC" evidence="5">
    <location>
        <begin position="1491"/>
        <end position="1543"/>
    </location>
</feature>
<dbReference type="InterPro" id="IPR035965">
    <property type="entry name" value="PAS-like_dom_sf"/>
</dbReference>
<dbReference type="InterPro" id="IPR000014">
    <property type="entry name" value="PAS"/>
</dbReference>
<keyword evidence="2" id="KW-0175">Coiled coil</keyword>
<dbReference type="SMART" id="SM00062">
    <property type="entry name" value="PBPb"/>
    <property type="match status" value="4"/>
</dbReference>
<evidence type="ECO:0008006" key="8">
    <source>
        <dbReference type="Google" id="ProtNLM"/>
    </source>
</evidence>
<dbReference type="STRING" id="1429043.X474_17950"/>
<dbReference type="EMBL" id="AZAC01000027">
    <property type="protein sequence ID" value="KIX12667.1"/>
    <property type="molecule type" value="Genomic_DNA"/>
</dbReference>
<protein>
    <recommendedName>
        <fullName evidence="8">Histidine kinase</fullName>
    </recommendedName>
</protein>
<dbReference type="Pfam" id="PF13426">
    <property type="entry name" value="PAS_9"/>
    <property type="match status" value="2"/>
</dbReference>
<feature type="domain" description="PAS" evidence="4">
    <location>
        <begin position="1034"/>
        <end position="1108"/>
    </location>
</feature>
<evidence type="ECO:0000256" key="2">
    <source>
        <dbReference type="SAM" id="Coils"/>
    </source>
</evidence>
<evidence type="ECO:0000256" key="1">
    <source>
        <dbReference type="ARBA" id="ARBA00022729"/>
    </source>
</evidence>
<feature type="coiled-coil region" evidence="2">
    <location>
        <begin position="1080"/>
        <end position="1107"/>
    </location>
</feature>
<dbReference type="Proteomes" id="UP000032233">
    <property type="component" value="Unassembled WGS sequence"/>
</dbReference>
<sequence length="1716" mass="193859">MKAFLTGSLAVTLAVWICLCALSDPAHGAPKKFISLNVAICDDYPPFCTLDDKGRARGWLVDIWRLWSEKTGIKVEFVSAPYGETLRMVGDGRADIHGGLVREPYMIKWLNFSKPLFTFNTSLFYLKKGGPVAPSELTGKDVAVLKDSFFIGLLTQKHPDIAFRQIAAPEQLARALDQGEVRAVAAEAISFQALLTQMGLSEKIIKGATPFSKDPLLAGVAKDRPTLLGQVNKGLAAISPKEILTIKNRQFPRYLAKDETEVTLSQAERKWLTERKTPVVVGAETDWPPFDFVLSGNPTGYSNDLLRLAAQKVGLRLKFVYGLTWAELLKDFRAKKIDILPAIYKTAEREREFALSNYYAANPSVLVVHEKTPDIRRLEDLAGKKLAIVEDFSISRVITKGHREIKTVKADNVLDGLKAVSLGKADAFIGSLGVITYLLGENVIPSLKIVDEVSLEKPEATRLHMATLKDQSILRDILQKGLNAISREDIQALKFRWLPIKALKADSAPRFTLSAQEKKWLAQHPKISIGVMNAWPPITFLSASGKPSGIDIGYLKLLSERLGDIFEIVPGPFKTNLAMARDKEIDAIMDVTPKPERKKYLNFTRPYLNIPHVIVARKESPYYEKEEDLKGKTLALEKGFGTVKAFKKKYPGQIKIVEYPNTAMALDAVSRGRADAYVGNRAVASWIINKELISNLQIQGRRDSVGSVLTIGVRKDWPQLAAIIDRALGDLTTREVKNTRQQWVELKDQGISQTQLTAKEKAFIKDHKKIRLGVHPTWVPFEYFDGQGDYAGICSDYIRILSRQLNIELSPVKGLTWNQMLDEAKAKRVDAVSSIVHTKEREEYLNFTKPYFKAPLVIITRDDAPIVSGLASLKGKTIALGKGYAVQQFIAKERPELRLKLTDNMTEAFRMVADGEAMAAVGTVASLEFVKRKEGIKNLKVAATSPYTYKISIGVRKDWPELVSILDKFLPGFDEKEKALIYEKWLKIRVVRQLDWGDVARVGGLAALVFALILAVVIAWNRRIAGEVAERKKAEERFTSMAANVPGAIFQLHVPFNGKRKYIYLNQQASEFFGAPAEVIINEERLLVIHQDDRKRLENNFQQAVEQEKSINFEGRILLPDGEIKWVRLNGFPTSAADGLIFNGFILDITERKLAEQENLANQRMVMAMSQAVEDALVMIDSNGKMLFWNPAAERLFGYNTEEAKGMSFHDMAAPEKYRNKIAVGLKHFAETGQGPVLGKTTEITARNRRGEEFPVEVTLSSFQLDEKWYAVGTVRDITERKAAEDALRRSQDEFRIIADYTYDWEGWHDAQGRLIWLNPAVERITGYSVEECKAMGDYPLPLIHPDDHQTWRDSLEHALDGKVSNDLPFRVVRRDGLQVWVAISWNPVFDDKGVFTGFRTSAHDFTERKEAENALKASENYMKKILGTALDGFWFIDNQGYTKDVNEAMCRILGRPRDQVVDRHIFDFYDKENLQILKKQLALREKQKETAYEISISRPDGVLIPCLFNATPFLDDSGRKTGSFAMVADISAQKKAELSVRENKQRLDLALEGGNLGIWDADLQASQILVDRRWAELMKVDLEELEDPYRFWRDAVHQDDRRMMDEMMDKYRRGGRDNYEVTYRVVLGSGELRWQVSKGKAVEYDDNGLVTRMVGTIMDVTVQKKAEEELRRNLGELERFSRLMVGREEMMISLKEEINELLKVGGLPKKYKIAN</sequence>
<evidence type="ECO:0000256" key="3">
    <source>
        <dbReference type="SAM" id="SignalP"/>
    </source>
</evidence>
<dbReference type="PANTHER" id="PTHR35936">
    <property type="entry name" value="MEMBRANE-BOUND LYTIC MUREIN TRANSGLYCOSYLASE F"/>
    <property type="match status" value="1"/>
</dbReference>
<dbReference type="InterPro" id="IPR001638">
    <property type="entry name" value="Solute-binding_3/MltF_N"/>
</dbReference>
<keyword evidence="7" id="KW-1185">Reference proteome</keyword>
<dbReference type="CDD" id="cd00130">
    <property type="entry name" value="PAS"/>
    <property type="match status" value="4"/>
</dbReference>
<feature type="domain" description="PAC" evidence="5">
    <location>
        <begin position="1620"/>
        <end position="1673"/>
    </location>
</feature>